<keyword evidence="7" id="KW-0479">Metal-binding</keyword>
<evidence type="ECO:0000256" key="10">
    <source>
        <dbReference type="ARBA" id="ARBA00022915"/>
    </source>
</evidence>
<reference evidence="16 17" key="1">
    <citation type="submission" date="2019-07" db="EMBL/GenBank/DDBJ databases">
        <title>Quadrisphaera sp. strain DD2A genome sequencing and assembly.</title>
        <authorList>
            <person name="Kim I."/>
        </authorList>
    </citation>
    <scope>NUCLEOTIDE SEQUENCE [LARGE SCALE GENOMIC DNA]</scope>
    <source>
        <strain evidence="16 17">DD2A</strain>
    </source>
</reference>
<dbReference type="GO" id="GO:0019877">
    <property type="term" value="P:diaminopimelate biosynthetic process"/>
    <property type="evidence" value="ECO:0007669"/>
    <property type="project" value="UniProtKB-KW"/>
</dbReference>
<evidence type="ECO:0000256" key="13">
    <source>
        <dbReference type="ARBA" id="ARBA00051301"/>
    </source>
</evidence>
<dbReference type="InterPro" id="IPR036264">
    <property type="entry name" value="Bact_exopeptidase_dim_dom"/>
</dbReference>
<evidence type="ECO:0000313" key="17">
    <source>
        <dbReference type="Proteomes" id="UP000321234"/>
    </source>
</evidence>
<keyword evidence="8 16" id="KW-0378">Hydrolase</keyword>
<dbReference type="PANTHER" id="PTHR43808:SF31">
    <property type="entry name" value="N-ACETYL-L-CITRULLINE DEACETYLASE"/>
    <property type="match status" value="1"/>
</dbReference>
<name>A0A5C8ZCN8_9ACTN</name>
<protein>
    <recommendedName>
        <fullName evidence="5 14">Succinyl-diaminopimelate desuccinylase</fullName>
        <ecNumber evidence="5 14">3.5.1.18</ecNumber>
    </recommendedName>
</protein>
<dbReference type="Pfam" id="PF07687">
    <property type="entry name" value="M20_dimer"/>
    <property type="match status" value="1"/>
</dbReference>
<comment type="caution">
    <text evidence="16">The sequence shown here is derived from an EMBL/GenBank/DDBJ whole genome shotgun (WGS) entry which is preliminary data.</text>
</comment>
<dbReference type="InterPro" id="IPR002933">
    <property type="entry name" value="Peptidase_M20"/>
</dbReference>
<feature type="domain" description="Peptidase M20 dimerisation" evidence="15">
    <location>
        <begin position="201"/>
        <end position="299"/>
    </location>
</feature>
<keyword evidence="11" id="KW-0457">Lysine biosynthesis</keyword>
<dbReference type="AlphaFoldDB" id="A0A5C8ZCN8"/>
<dbReference type="NCBIfam" id="TIGR01900">
    <property type="entry name" value="dapE-gram_pos"/>
    <property type="match status" value="1"/>
</dbReference>
<comment type="cofactor">
    <cofactor evidence="1">
        <name>Co(2+)</name>
        <dbReference type="ChEBI" id="CHEBI:48828"/>
    </cofactor>
</comment>
<dbReference type="GO" id="GO:0009014">
    <property type="term" value="F:succinyl-diaminopimelate desuccinylase activity"/>
    <property type="evidence" value="ECO:0007669"/>
    <property type="project" value="UniProtKB-UniRule"/>
</dbReference>
<dbReference type="Gene3D" id="3.30.70.360">
    <property type="match status" value="1"/>
</dbReference>
<sequence length="406" mass="42610">MSSTPGRNLQPPPERQLDLGGDVVDLAAAVCDVESVSGREGPLADLVEAALRHLGSPEAGGSAHYEVLRDGDAVVARTRLGRAERVVVAGHLDTVPLAGGDVPSRREVVDGVERLVARGATDMKGGVAMALSAAAAVADVMAADPRRVVRDVTWVFYDHEEVDSALNGLGRLARRRPDWLAGDVAVLGEPTNGSIEGGCNGTLRAEVRLRGRAAHSARSWVGVNAVHLAAPVLARLAAYEARSIDVDGLVYREGLNAVGISGGVAGNVIPDACTVTVNHRFAPCFSPEQAEQHVREVFAGLEEEVGAEVVVVDAAPGARPGLDHPAARDFVQQVLERSGRQPVAKLGWTDVARFSELGVPAVNFGPGDPLLAHTAGEWCPVEEVRECREALLAWLLPTTTTTAAGR</sequence>
<dbReference type="SUPFAM" id="SSF55031">
    <property type="entry name" value="Bacterial exopeptidase dimerisation domain"/>
    <property type="match status" value="1"/>
</dbReference>
<dbReference type="Proteomes" id="UP000321234">
    <property type="component" value="Unassembled WGS sequence"/>
</dbReference>
<evidence type="ECO:0000256" key="5">
    <source>
        <dbReference type="ARBA" id="ARBA00011921"/>
    </source>
</evidence>
<keyword evidence="6" id="KW-0028">Amino-acid biosynthesis</keyword>
<keyword evidence="17" id="KW-1185">Reference proteome</keyword>
<keyword evidence="12" id="KW-0170">Cobalt</keyword>
<comment type="subunit">
    <text evidence="4">Homodimer.</text>
</comment>
<evidence type="ECO:0000256" key="11">
    <source>
        <dbReference type="ARBA" id="ARBA00023154"/>
    </source>
</evidence>
<evidence type="ECO:0000256" key="2">
    <source>
        <dbReference type="ARBA" id="ARBA00001947"/>
    </source>
</evidence>
<dbReference type="GO" id="GO:0006526">
    <property type="term" value="P:L-arginine biosynthetic process"/>
    <property type="evidence" value="ECO:0007669"/>
    <property type="project" value="TreeGrafter"/>
</dbReference>
<dbReference type="InterPro" id="IPR011650">
    <property type="entry name" value="Peptidase_M20_dimer"/>
</dbReference>
<dbReference type="GO" id="GO:0046872">
    <property type="term" value="F:metal ion binding"/>
    <property type="evidence" value="ECO:0007669"/>
    <property type="project" value="UniProtKB-KW"/>
</dbReference>
<keyword evidence="9" id="KW-0862">Zinc</keyword>
<dbReference type="GO" id="GO:0008777">
    <property type="term" value="F:acetylornithine deacetylase activity"/>
    <property type="evidence" value="ECO:0007669"/>
    <property type="project" value="TreeGrafter"/>
</dbReference>
<evidence type="ECO:0000256" key="7">
    <source>
        <dbReference type="ARBA" id="ARBA00022723"/>
    </source>
</evidence>
<dbReference type="EMBL" id="VKAC01000009">
    <property type="protein sequence ID" value="TXR55214.1"/>
    <property type="molecule type" value="Genomic_DNA"/>
</dbReference>
<keyword evidence="10" id="KW-0220">Diaminopimelate biosynthesis</keyword>
<dbReference type="InterPro" id="IPR010174">
    <property type="entry name" value="Succinyl-DAP_deSuclase_DapE"/>
</dbReference>
<dbReference type="FunFam" id="3.30.70.360:FF:000011">
    <property type="entry name" value="Succinyl-diaminopimelate desuccinylase"/>
    <property type="match status" value="1"/>
</dbReference>
<dbReference type="SUPFAM" id="SSF53187">
    <property type="entry name" value="Zn-dependent exopeptidases"/>
    <property type="match status" value="1"/>
</dbReference>
<evidence type="ECO:0000256" key="14">
    <source>
        <dbReference type="NCBIfam" id="TIGR01900"/>
    </source>
</evidence>
<dbReference type="PANTHER" id="PTHR43808">
    <property type="entry name" value="ACETYLORNITHINE DEACETYLASE"/>
    <property type="match status" value="1"/>
</dbReference>
<dbReference type="Pfam" id="PF01546">
    <property type="entry name" value="Peptidase_M20"/>
    <property type="match status" value="1"/>
</dbReference>
<dbReference type="OrthoDB" id="9809784at2"/>
<comment type="catalytic activity">
    <reaction evidence="13">
        <text>N-succinyl-(2S,6S)-2,6-diaminopimelate + H2O = (2S,6S)-2,6-diaminopimelate + succinate</text>
        <dbReference type="Rhea" id="RHEA:22608"/>
        <dbReference type="ChEBI" id="CHEBI:15377"/>
        <dbReference type="ChEBI" id="CHEBI:30031"/>
        <dbReference type="ChEBI" id="CHEBI:57609"/>
        <dbReference type="ChEBI" id="CHEBI:58087"/>
        <dbReference type="EC" id="3.5.1.18"/>
    </reaction>
</comment>
<dbReference type="GO" id="GO:0009089">
    <property type="term" value="P:lysine biosynthetic process via diaminopimelate"/>
    <property type="evidence" value="ECO:0007669"/>
    <property type="project" value="UniProtKB-UniRule"/>
</dbReference>
<evidence type="ECO:0000259" key="15">
    <source>
        <dbReference type="Pfam" id="PF07687"/>
    </source>
</evidence>
<evidence type="ECO:0000313" key="16">
    <source>
        <dbReference type="EMBL" id="TXR55214.1"/>
    </source>
</evidence>
<accession>A0A5C8ZCN8</accession>
<evidence type="ECO:0000256" key="8">
    <source>
        <dbReference type="ARBA" id="ARBA00022801"/>
    </source>
</evidence>
<evidence type="ECO:0000256" key="1">
    <source>
        <dbReference type="ARBA" id="ARBA00001941"/>
    </source>
</evidence>
<comment type="cofactor">
    <cofactor evidence="2">
        <name>Zn(2+)</name>
        <dbReference type="ChEBI" id="CHEBI:29105"/>
    </cofactor>
</comment>
<dbReference type="EC" id="3.5.1.18" evidence="5 14"/>
<evidence type="ECO:0000256" key="4">
    <source>
        <dbReference type="ARBA" id="ARBA00011738"/>
    </source>
</evidence>
<evidence type="ECO:0000256" key="6">
    <source>
        <dbReference type="ARBA" id="ARBA00022605"/>
    </source>
</evidence>
<evidence type="ECO:0000256" key="12">
    <source>
        <dbReference type="ARBA" id="ARBA00023285"/>
    </source>
</evidence>
<dbReference type="Gene3D" id="3.40.630.10">
    <property type="entry name" value="Zn peptidases"/>
    <property type="match status" value="1"/>
</dbReference>
<gene>
    <name evidence="16" type="ORF">FMM08_15110</name>
</gene>
<organism evidence="16 17">
    <name type="scientific">Quadrisphaera setariae</name>
    <dbReference type="NCBI Taxonomy" id="2593304"/>
    <lineage>
        <taxon>Bacteria</taxon>
        <taxon>Bacillati</taxon>
        <taxon>Actinomycetota</taxon>
        <taxon>Actinomycetes</taxon>
        <taxon>Kineosporiales</taxon>
        <taxon>Kineosporiaceae</taxon>
        <taxon>Quadrisphaera</taxon>
    </lineage>
</organism>
<evidence type="ECO:0000256" key="3">
    <source>
        <dbReference type="ARBA" id="ARBA00005130"/>
    </source>
</evidence>
<comment type="pathway">
    <text evidence="3">Amino-acid biosynthesis; L-lysine biosynthesis via DAP pathway; LL-2,6-diaminopimelate from (S)-tetrahydrodipicolinate (succinylase route): step 3/3.</text>
</comment>
<dbReference type="InterPro" id="IPR050072">
    <property type="entry name" value="Peptidase_M20A"/>
</dbReference>
<proteinExistence type="predicted"/>
<evidence type="ECO:0000256" key="9">
    <source>
        <dbReference type="ARBA" id="ARBA00022833"/>
    </source>
</evidence>
<dbReference type="RefSeq" id="WP_147927222.1">
    <property type="nucleotide sequence ID" value="NZ_VKAC01000009.1"/>
</dbReference>